<accession>A0A1I1HJG5</accession>
<name>A0A1I1HJG5_NATHA</name>
<evidence type="ECO:0000313" key="2">
    <source>
        <dbReference type="Proteomes" id="UP000199161"/>
    </source>
</evidence>
<proteinExistence type="predicted"/>
<keyword evidence="2" id="KW-1185">Reference proteome</keyword>
<dbReference type="RefSeq" id="WP_143095837.1">
    <property type="nucleotide sequence ID" value="NZ_FOKW01000006.1"/>
</dbReference>
<sequence>MSTTSSNQANAWDVLLELPTDLTVPCELRGNPEEYLDEILSCLAALQHGLGQRNCCGAGVPFELNGDTEVERIAKEVIVANLPYDSHVFIFRDRIYATTDVDQFAEQLVDEEHERVAQAIKENGATARDVQEKYGQVDDLEPEPVQDPYEEVALTAEEDQYRHWPAEIGEYERFVPDSTDHPPILPYGNGEWDTTILCMAPEFTGSGNWRVIQLDDSPNNVVGQGLISDDYNPLESYTVPNELAATVALSAIAEQRDDLEELLLQSLAGIDLFPEEVGEEVSAASISPRCSEELMVVVRDIIALEIGDQYRIAIHGGEVLAIDNIDSFVQNHVCGMEHEEAVYEIVEASVNRREAIESMRDMLGGGEDAE</sequence>
<dbReference type="AlphaFoldDB" id="A0A1I1HJG5"/>
<gene>
    <name evidence="1" type="ORF">SAMN05444422_10620</name>
</gene>
<dbReference type="Proteomes" id="UP000199161">
    <property type="component" value="Unassembled WGS sequence"/>
</dbReference>
<protein>
    <submittedName>
        <fullName evidence="1">Uncharacterized protein</fullName>
    </submittedName>
</protein>
<dbReference type="EMBL" id="FOKW01000006">
    <property type="protein sequence ID" value="SFC24104.1"/>
    <property type="molecule type" value="Genomic_DNA"/>
</dbReference>
<organism evidence="1 2">
    <name type="scientific">Natronobacterium haloterrestre</name>
    <name type="common">Halobiforma haloterrestris</name>
    <dbReference type="NCBI Taxonomy" id="148448"/>
    <lineage>
        <taxon>Archaea</taxon>
        <taxon>Methanobacteriati</taxon>
        <taxon>Methanobacteriota</taxon>
        <taxon>Stenosarchaea group</taxon>
        <taxon>Halobacteria</taxon>
        <taxon>Halobacteriales</taxon>
        <taxon>Natrialbaceae</taxon>
        <taxon>Natronobacterium</taxon>
    </lineage>
</organism>
<reference evidence="2" key="1">
    <citation type="submission" date="2016-10" db="EMBL/GenBank/DDBJ databases">
        <authorList>
            <person name="Varghese N."/>
            <person name="Submissions S."/>
        </authorList>
    </citation>
    <scope>NUCLEOTIDE SEQUENCE [LARGE SCALE GENOMIC DNA]</scope>
    <source>
        <strain evidence="2">DSM 13078</strain>
    </source>
</reference>
<evidence type="ECO:0000313" key="1">
    <source>
        <dbReference type="EMBL" id="SFC24104.1"/>
    </source>
</evidence>